<dbReference type="GO" id="GO:0000796">
    <property type="term" value="C:condensin complex"/>
    <property type="evidence" value="ECO:0007669"/>
    <property type="project" value="InterPro"/>
</dbReference>
<feature type="coiled-coil region" evidence="8">
    <location>
        <begin position="617"/>
        <end position="648"/>
    </location>
</feature>
<feature type="compositionally biased region" description="Acidic residues" evidence="9">
    <location>
        <begin position="87"/>
        <end position="97"/>
    </location>
</feature>
<dbReference type="PANTHER" id="PTHR14418">
    <property type="entry name" value="CONDENSIN COMPLEX SUBUNIT 3-RELATED"/>
    <property type="match status" value="1"/>
</dbReference>
<dbReference type="SUPFAM" id="SSF48371">
    <property type="entry name" value="ARM repeat"/>
    <property type="match status" value="1"/>
</dbReference>
<protein>
    <recommendedName>
        <fullName evidence="10">Nuclear condensin complex subunit 3 C-terminal domain-containing protein</fullName>
    </recommendedName>
</protein>
<dbReference type="EMBL" id="SELW01000121">
    <property type="protein sequence ID" value="TID30784.1"/>
    <property type="molecule type" value="Genomic_DNA"/>
</dbReference>
<dbReference type="InterPro" id="IPR016024">
    <property type="entry name" value="ARM-type_fold"/>
</dbReference>
<dbReference type="AlphaFoldDB" id="A0A4T0X7E3"/>
<feature type="coiled-coil region" evidence="8">
    <location>
        <begin position="1075"/>
        <end position="1145"/>
    </location>
</feature>
<dbReference type="OrthoDB" id="27187at2759"/>
<keyword evidence="5" id="KW-0498">Mitosis</keyword>
<evidence type="ECO:0000256" key="9">
    <source>
        <dbReference type="SAM" id="MobiDB-lite"/>
    </source>
</evidence>
<dbReference type="GO" id="GO:0000793">
    <property type="term" value="C:condensed chromosome"/>
    <property type="evidence" value="ECO:0007669"/>
    <property type="project" value="TreeGrafter"/>
</dbReference>
<feature type="compositionally biased region" description="Acidic residues" evidence="9">
    <location>
        <begin position="36"/>
        <end position="68"/>
    </location>
</feature>
<comment type="subcellular location">
    <subcellularLocation>
        <location evidence="1">Chromosome</location>
    </subcellularLocation>
</comment>
<evidence type="ECO:0000313" key="12">
    <source>
        <dbReference type="Proteomes" id="UP000307173"/>
    </source>
</evidence>
<accession>A0A4T0X7E3</accession>
<keyword evidence="6" id="KW-0226">DNA condensation</keyword>
<keyword evidence="8" id="KW-0175">Coiled coil</keyword>
<dbReference type="InterPro" id="IPR027165">
    <property type="entry name" value="CND3"/>
</dbReference>
<dbReference type="Gene3D" id="1.25.10.10">
    <property type="entry name" value="Leucine-rich Repeat Variant"/>
    <property type="match status" value="1"/>
</dbReference>
<feature type="region of interest" description="Disordered" evidence="9">
    <location>
        <begin position="1"/>
        <end position="114"/>
    </location>
</feature>
<comment type="similarity">
    <text evidence="2">Belongs to the CND3 (condensin subunit 3) family.</text>
</comment>
<evidence type="ECO:0000256" key="8">
    <source>
        <dbReference type="SAM" id="Coils"/>
    </source>
</evidence>
<name>A0A4T0X7E3_9ASCO</name>
<evidence type="ECO:0000259" key="10">
    <source>
        <dbReference type="Pfam" id="PF12719"/>
    </source>
</evidence>
<sequence length="1277" mass="146387">MPPQTVHSKGRKLRNTAPKRAQKGPAQDNLIQGDVSDQDSSDESVNENEELDGVEDSDIDNSEEDEDDVGHMFDSDERQTLEKETTPLDDDEDDGDIDNAIQKSEKKKKLTKADRDRQLNKLGTINTAKEFEDAIRRVFQEVQTTVAVHKRQLIILRTIMQRAVTTGFQSHFNTFFCHMLRKIIPIKYTIKAADKVVKFVSSFVQSVNPSNSVSNDDNDTTVQNTEITEETFLQFTNTILLFLRRGLDAKDKNVRYRSCQLLAYIIGECDNMEDELYKRLTSDLITRIFDKDKAVRVKAVQALACFQHSDGGALSAAGKNIRFVMQNDPSPEVRRVCLKNIEKNDYTEPFIVERARDEDRITRRLLFAKVLPAYNHITDIKTENRNRLLELGLKDRDESVRKAATSWLVSSWMHDLNNNIADFLFHLDVIESDIAPLAVEKFLEKRPELLTPVYFKKEFFDELTPQLALWFYTGFKYCLDNNKPDIIDSIFPEAAEFANLLEKYFRLRSENILKISENSDAIAEDRDLAERLGIIDPDEYNYIILQLLKIAVDYDYSDEFGRNKMFQVLRATLSSNSVTEPILPVLMECLRKLAINERDFCQMTIEIINDLKDSEYERVLEAKREEKKRKIVEEAKEAKELKRNKRKRRYGGGVSLIEEIDSSDTDEDDDESLSQFNKRVEKLIIREENGEDGSDSDDEYHSAVNDMSRQSAIEANKSRQEEINQVAELPALVIHDCLTIAKCMLQLVFLPLKENMALISLLENLITPCINTRSEIEIRSLALICQGLCGILDKEVATSTMVIAAIFATRSENESLIITGLHVIGDLLSIHRVSILQDNSDRSIDSMAVAKIFYRALKDDKMPEVQLTTAITLFKLLLAGVIKDYDLLELTLLTYFNPNVNKNLPLKQCLSFCIPAYVFSHKEHQEMMAAIVSDTIERSMKVWNRIVHANVELELKTPITPTFIIDSLIDWTDATNLAIITKDEMESISTHVDVGIQFMKLLRNYDYTNDIHKKFYKPILKGLSKLTFTPKADINKLRKFSQCFDDENLFNGDIDTVLDSDAICKRSFLKCHKYVQECVKIAEKLEEEKQDARNDLAAANNPEGNYVEVENGEKEEKEEEKNFELNDERKEYVKVKTEKADSENDDSETVIVKTEYNTVNLDDEEEDAEDSDIDIVEETVIVKTEYNTVNLDDEEEDAEDSDIDIVEEVTLSKDQQQELKEKMRKAANRHAENRVIKPGIGRKHKKSRSKTREEASPAPAFTVGETSEIILLDSDSE</sequence>
<evidence type="ECO:0000256" key="3">
    <source>
        <dbReference type="ARBA" id="ARBA00022454"/>
    </source>
</evidence>
<gene>
    <name evidence="11" type="ORF">CANINC_000700</name>
</gene>
<feature type="domain" description="Nuclear condensin complex subunit 3 C-terminal" evidence="10">
    <location>
        <begin position="737"/>
        <end position="1027"/>
    </location>
</feature>
<dbReference type="Proteomes" id="UP000307173">
    <property type="component" value="Unassembled WGS sequence"/>
</dbReference>
<evidence type="ECO:0000256" key="4">
    <source>
        <dbReference type="ARBA" id="ARBA00022618"/>
    </source>
</evidence>
<reference evidence="11 12" key="1">
    <citation type="journal article" date="2019" name="Front. Genet.">
        <title>Whole-Genome Sequencing of the Opportunistic Yeast Pathogen Candida inconspicua Uncovers Its Hybrid Origin.</title>
        <authorList>
            <person name="Mixao V."/>
            <person name="Hansen A.P."/>
            <person name="Saus E."/>
            <person name="Boekhout T."/>
            <person name="Lass-Florl C."/>
            <person name="Gabaldon T."/>
        </authorList>
    </citation>
    <scope>NUCLEOTIDE SEQUENCE [LARGE SCALE GENOMIC DNA]</scope>
    <source>
        <strain evidence="11 12">CBS 180</strain>
    </source>
</reference>
<evidence type="ECO:0000313" key="11">
    <source>
        <dbReference type="EMBL" id="TID30784.1"/>
    </source>
</evidence>
<proteinExistence type="inferred from homology"/>
<comment type="caution">
    <text evidence="11">The sequence shown here is derived from an EMBL/GenBank/DDBJ whole genome shotgun (WGS) entry which is preliminary data.</text>
</comment>
<feature type="region of interest" description="Disordered" evidence="9">
    <location>
        <begin position="1223"/>
        <end position="1277"/>
    </location>
</feature>
<keyword evidence="4" id="KW-0132">Cell division</keyword>
<keyword evidence="12" id="KW-1185">Reference proteome</keyword>
<keyword evidence="7" id="KW-0131">Cell cycle</keyword>
<dbReference type="PANTHER" id="PTHR14418:SF5">
    <property type="entry name" value="CONDENSIN COMPLEX SUBUNIT 3"/>
    <property type="match status" value="1"/>
</dbReference>
<evidence type="ECO:0000256" key="7">
    <source>
        <dbReference type="ARBA" id="ARBA00023306"/>
    </source>
</evidence>
<feature type="compositionally biased region" description="Basic residues" evidence="9">
    <location>
        <begin position="1240"/>
        <end position="1249"/>
    </location>
</feature>
<feature type="compositionally biased region" description="Basic and acidic residues" evidence="9">
    <location>
        <begin position="69"/>
        <end position="86"/>
    </location>
</feature>
<evidence type="ECO:0000256" key="6">
    <source>
        <dbReference type="ARBA" id="ARBA00023067"/>
    </source>
</evidence>
<dbReference type="GO" id="GO:0007076">
    <property type="term" value="P:mitotic chromosome condensation"/>
    <property type="evidence" value="ECO:0007669"/>
    <property type="project" value="InterPro"/>
</dbReference>
<evidence type="ECO:0000256" key="5">
    <source>
        <dbReference type="ARBA" id="ARBA00022776"/>
    </source>
</evidence>
<dbReference type="InterPro" id="IPR025977">
    <property type="entry name" value="Cnd3_C"/>
</dbReference>
<dbReference type="STRING" id="52247.A0A4T0X7E3"/>
<organism evidence="11 12">
    <name type="scientific">Pichia inconspicua</name>
    <dbReference type="NCBI Taxonomy" id="52247"/>
    <lineage>
        <taxon>Eukaryota</taxon>
        <taxon>Fungi</taxon>
        <taxon>Dikarya</taxon>
        <taxon>Ascomycota</taxon>
        <taxon>Saccharomycotina</taxon>
        <taxon>Pichiomycetes</taxon>
        <taxon>Pichiales</taxon>
        <taxon>Pichiaceae</taxon>
        <taxon>Pichia</taxon>
    </lineage>
</organism>
<dbReference type="InterPro" id="IPR011989">
    <property type="entry name" value="ARM-like"/>
</dbReference>
<evidence type="ECO:0000256" key="2">
    <source>
        <dbReference type="ARBA" id="ARBA00006533"/>
    </source>
</evidence>
<evidence type="ECO:0000256" key="1">
    <source>
        <dbReference type="ARBA" id="ARBA00004286"/>
    </source>
</evidence>
<keyword evidence="3" id="KW-0158">Chromosome</keyword>
<dbReference type="Pfam" id="PF12719">
    <property type="entry name" value="Cnd3"/>
    <property type="match status" value="1"/>
</dbReference>
<dbReference type="GO" id="GO:0051301">
    <property type="term" value="P:cell division"/>
    <property type="evidence" value="ECO:0007669"/>
    <property type="project" value="UniProtKB-KW"/>
</dbReference>